<dbReference type="InterPro" id="IPR016024">
    <property type="entry name" value="ARM-type_fold"/>
</dbReference>
<dbReference type="InterPro" id="IPR018936">
    <property type="entry name" value="PI3/4_kinase_CS"/>
</dbReference>
<dbReference type="GO" id="GO:0005737">
    <property type="term" value="C:cytoplasm"/>
    <property type="evidence" value="ECO:0007669"/>
    <property type="project" value="UniProtKB-SubCell"/>
</dbReference>
<evidence type="ECO:0000256" key="11">
    <source>
        <dbReference type="ARBA" id="ARBA00022942"/>
    </source>
</evidence>
<dbReference type="Pfam" id="PF00227">
    <property type="entry name" value="Proteasome"/>
    <property type="match status" value="1"/>
</dbReference>
<comment type="catalytic activity">
    <reaction evidence="14">
        <text>L-seryl-[protein] + ATP = O-phospho-L-seryl-[protein] + ADP + H(+)</text>
        <dbReference type="Rhea" id="RHEA:17989"/>
        <dbReference type="Rhea" id="RHEA-COMP:9863"/>
        <dbReference type="Rhea" id="RHEA-COMP:11604"/>
        <dbReference type="ChEBI" id="CHEBI:15378"/>
        <dbReference type="ChEBI" id="CHEBI:29999"/>
        <dbReference type="ChEBI" id="CHEBI:30616"/>
        <dbReference type="ChEBI" id="CHEBI:83421"/>
        <dbReference type="ChEBI" id="CHEBI:456216"/>
        <dbReference type="EC" id="2.7.11.1"/>
    </reaction>
</comment>
<dbReference type="EC" id="2.7.11.1" evidence="4"/>
<evidence type="ECO:0000313" key="18">
    <source>
        <dbReference type="EMBL" id="CAG8501570.1"/>
    </source>
</evidence>
<sequence length="3222" mass="370408">MSGPRNRYGRRSPYQHRQHQTQSHFQRSHSQENRESVKLSRVHQLLSRIRDESDTVYSRRLSHVHQLTSLLADPCSTWEKIQIFEAVTRIQGGLETVFEDIRAPVNFKTAVAKCLALIAFNLNNEINTYFRWLLERLQIANTNSIEREKERKFWILFSLKEVLSRNVSGTSSQNTLISGPFQQYIPGLLQDLESLLDSMDSSDFFPGILEVLEKIAEKYPQEFGDRFKDVIDLLVGWYIDISVSNSLHSLIADTFKKLRPFWSQYLNFAYELMNHFLADMEVLSGVTVSQEGPQIDKQSKTEGETMPNLKALLSCFHAVADAVGTILPQVTLDELDETTISENTHPYDRLRAWIIKFILVIGEMYMDIEWFEKEKFLTFHPGNQIIQTLSMSRKPLFIQHQIQAAKFWLLQIQDGFHINISIQSVDEWFDGFLQVLVQWIPSIHPEVIYTLINPDSALMKLRWNSYGARLNSDLLDMLHIVLQNQVSVIPRCKTNEMTLIHQITIEIGIMMSLVFRSDGSSRISSHLHWRDILKRNEFDHDHTIVQFLESLRSLLNSTDKPLKDCSLNIRTATSILIFDIKILTDIAYSWNHNRETFWVFYVMLNKIGESGQFDGLVMCTLLKSLRQVCRSKDYFMTEIKIDSSLPSTFCAMVTTLTVLLRYPNEFSSNVLALAFDWFEDILEFCSGKQFHIKEISEIIRKEFDNIIFSLVITARVLRNNDIRLQIPKVICNYFDVFGSLKFHKNSMIKVAHRLFDSDINVQSEFSKLINSINPLYCTFRIDPLIDQFVVNFKKNISSTPHLGNFRPPHFQIVMSRLGMNELLSSQDETIIISDDTYEKGQWLLRLFHSCQSIEGFDKENHIEDEGNMKYVYSESDIAGTISNSNDLLTYWSLWEVVRYCVLSRLRTPFGGPKQTFDAFEKRLNDLLIQDVDIPISYGLDETNIHDSMHNLNQLRDLLILIDRLELQIYNAAVGTALGRLPQAPRASIIFFRANRKVCDDWFSRMRPSIINGSKIIGHDVMAIRHGLLSLMERVNLLKQGAIKSRMTWMMEFQQMLMDVVQCLQRIRAVDSIIGLLNWSKRVCISNNEKPESGSLGQHDEVQMGDKASTSTLPQSSVTQRVLLQRKPTNKTIPSSAYFYWMNNSHLFAEAKYEFTVKESKEALSNLLELDPEMQVITPQVQFLTAQIIDSYCKMEDLSSLAEWLNDFGIYENTLDPLARLNQHYLESLAKYHVGEHLSAWELIETNSPRTSSHHINLRGSNFIYSLCLFHETLARIHEAPVVESHSTYAILKGAAQLALENSLINTIPLLAKATVVKSNAKNVQDFLDEFINCTRGTQQMTFSNTFINDLEIWSAVNSSIDQMLIRNETPQPEQPIHKKLGRFRLMMANIARKSSAFRMANSLLDHWKQDLPPEVIIEHAKTMYAQGQYQNAIIRACSIFGGKEHNKSTPTVFFDSQGFEQRICLKIAKWIQNSETVIKNETLSEISGFLGETITKKAINEAKPINDIESRSSIVEACLSFAIKGESSYNKAWFSYATYHYQRGRQILEELSSGKTTINLITVSRNTIQEALTNDWQNTNHDHPIGFDLLFKALFQLFLRKFESHSKFENDEREGSEFKEIIPWISEKSTEIITTILYNLQEEIFASYKCAVEGYFKYLQLANGIRKDGTNRREDICDKRVEESDITTATLRILRLLVKHGACLESEFTQGFDSTDYRVWENIIPQLFSRLDHPDLIVQQQLCKLLCVIATNSPHLVIYHIVVALNSGGTSEQNKQLLRKIADNLDDSKGVLIAEIRQVIKEFHNITVLWEEHWSNKIIGLQLDVNKRLHKIDNEFERINDNLNLTSDNRNKIMKEVYDTIMKPVISSIERLYNTTIMTASTPHERWFNQTFGSRIHDALEKLRTPTSWHTYKEGWDLFRNVHKDLTKELQISRTLKLSDLSPLLSRIKSSQITMPGLTTHHETIFIQSFDDNVVILPTKTKPKKLILLGSDGKQYGYLFKGHEDLHLDERIMQLLQITNNLLNRDKQAGSRKLKARHYVVIPLGNHSGMIQWVENATQMFVLYKKWQHREHFAKHLQTNNAEMVGNPLRPSDMFFEKIGKALKKEGWAASSSRRNWPKSVLKSVFLELVSETPSDLLEKEVWSSCSSPSEWWDKNVSLSRSLAVMSIIGYIIGLGDRHLDNMLIDFDRGEVVHIDYNVCFEKGKKLRVPETVPFRLTQNLETALGITGVEGVFRIACENVLRVMKKNKEMLIALLEAFVYDPLVDWNQNLLEDKDKQIMELAENIGLLTSRIAELRAPLEDYQKQLSDIVLEFLKAYGNLWDNHHEIKRDVESSVNESQQSLQAGPSLSNVEMGSVNNNQLELASLKTMLSQRANECALWHAQHEKTIQSVQGPLLQVMYNEVFASSQIGSTLFGTFMQMLSTNEHLHQLCLKINQDFFGWINERNHAFKNCLERLQFYQTLILPIIQDLLKQDYYGKWSHLLSEFLDSRFEKEDFQKIFEHVNLEKPPHQFEFNIDEISMIDMRKTEIDIELQQRQIELMRIEWINETSIGDDSSIRKQFLEDLTQDVNIFIRLDSLLQELTAQYSTIEVDITEMIIAKKLTTPESEGDAALQSFNDDVTNQQILFAQEFERMKHIVSLCNSILHLESFRMITEKTKTMDVDTLQLVKRLEGVVYRVKSTTNPGLDITQQLSSLEFGPSSGKGLSRELEVIAKEAHNIFGEIHSLMLDLILLIDPIINVEVDIDDIGKNVRSRAKDFMHEWSKFDIEVIDNSLTIFDGRQKAQNDIIMESLYQESVRNISDFLNTLSRVFEQLFKLCEVSAENDQNYSRQPSTSSLEISSVPKQSITTSGTNLEIDCAQISAPTETNRFQDITSEYVDQNEVYSNPISSQKDDQAQSLKDNIRRSSLIIAEGIQNVGTAQTRNSFAVSVIRRVKSKLEGKDFDLNTKMNISEQVDKIIQQAIDIDNLCFRNQYDNDTSTWSPQGRIHQIEYALEAVKQGSAAVGLRSNTHAVLLALKRSSDELASYQKKLIRIDDHLGIAIAGLTSDARVLSNFMRTEAMKSKMIYNRPLPIFRIVSAIGDKAQANTQNYGRRPYGVGLLVAGFDETGPHLYECVPSGDFFEYYAMSIGARSQSAKTYLEKYYESFAEASLEELVRHGLHALRDTLQQDKELNNRNCSIGIVGADQNFQIIEGDALQAYLDLLDSGTQEDQGQAPMETED</sequence>
<comment type="catalytic activity">
    <reaction evidence="13">
        <text>L-threonyl-[protein] + ATP = O-phospho-L-threonyl-[protein] + ADP + H(+)</text>
        <dbReference type="Rhea" id="RHEA:46608"/>
        <dbReference type="Rhea" id="RHEA-COMP:11060"/>
        <dbReference type="Rhea" id="RHEA-COMP:11605"/>
        <dbReference type="ChEBI" id="CHEBI:15378"/>
        <dbReference type="ChEBI" id="CHEBI:30013"/>
        <dbReference type="ChEBI" id="CHEBI:30616"/>
        <dbReference type="ChEBI" id="CHEBI:61977"/>
        <dbReference type="ChEBI" id="CHEBI:456216"/>
        <dbReference type="EC" id="2.7.11.1"/>
    </reaction>
</comment>
<dbReference type="GO" id="GO:0000184">
    <property type="term" value="P:nuclear-transcribed mRNA catabolic process, nonsense-mediated decay"/>
    <property type="evidence" value="ECO:0007669"/>
    <property type="project" value="InterPro"/>
</dbReference>
<dbReference type="InterPro" id="IPR000403">
    <property type="entry name" value="PI3/4_kinase_cat_dom"/>
</dbReference>
<dbReference type="Proteomes" id="UP000789375">
    <property type="component" value="Unassembled WGS sequence"/>
</dbReference>
<evidence type="ECO:0000256" key="6">
    <source>
        <dbReference type="ARBA" id="ARBA00022527"/>
    </source>
</evidence>
<dbReference type="Pfam" id="PF15785">
    <property type="entry name" value="SMG1"/>
    <property type="match status" value="1"/>
</dbReference>
<dbReference type="InterPro" id="IPR031559">
    <property type="entry name" value="SMG1"/>
</dbReference>
<keyword evidence="9" id="KW-0418">Kinase</keyword>
<accession>A0A9N9F0D4</accession>
<dbReference type="SMART" id="SM00146">
    <property type="entry name" value="PI3Kc"/>
    <property type="match status" value="1"/>
</dbReference>
<dbReference type="PROSITE" id="PS50290">
    <property type="entry name" value="PI3_4_KINASE_3"/>
    <property type="match status" value="1"/>
</dbReference>
<keyword evidence="6" id="KW-0723">Serine/threonine-protein kinase</keyword>
<dbReference type="GO" id="GO:0004674">
    <property type="term" value="F:protein serine/threonine kinase activity"/>
    <property type="evidence" value="ECO:0007669"/>
    <property type="project" value="UniProtKB-KW"/>
</dbReference>
<feature type="compositionally biased region" description="Basic and acidic residues" evidence="16">
    <location>
        <begin position="29"/>
        <end position="38"/>
    </location>
</feature>
<evidence type="ECO:0000256" key="9">
    <source>
        <dbReference type="ARBA" id="ARBA00022777"/>
    </source>
</evidence>
<dbReference type="PROSITE" id="PS51475">
    <property type="entry name" value="PROTEASOME_ALPHA_2"/>
    <property type="match status" value="1"/>
</dbReference>
<dbReference type="GO" id="GO:0006511">
    <property type="term" value="P:ubiquitin-dependent protein catabolic process"/>
    <property type="evidence" value="ECO:0007669"/>
    <property type="project" value="InterPro"/>
</dbReference>
<keyword evidence="8" id="KW-0547">Nucleotide-binding</keyword>
<dbReference type="PANTHER" id="PTHR11139">
    <property type="entry name" value="ATAXIA TELANGIECTASIA MUTATED ATM -RELATED"/>
    <property type="match status" value="1"/>
</dbReference>
<protein>
    <recommendedName>
        <fullName evidence="4">non-specific serine/threonine protein kinase</fullName>
        <ecNumber evidence="4">2.7.11.1</ecNumber>
    </recommendedName>
</protein>
<dbReference type="SUPFAM" id="SSF48371">
    <property type="entry name" value="ARM repeat"/>
    <property type="match status" value="2"/>
</dbReference>
<reference evidence="18" key="1">
    <citation type="submission" date="2021-06" db="EMBL/GenBank/DDBJ databases">
        <authorList>
            <person name="Kallberg Y."/>
            <person name="Tangrot J."/>
            <person name="Rosling A."/>
        </authorList>
    </citation>
    <scope>NUCLEOTIDE SEQUENCE</scope>
    <source>
        <strain evidence="18">87-6 pot B 2015</strain>
    </source>
</reference>
<keyword evidence="11 15" id="KW-0647">Proteasome</keyword>
<dbReference type="SMART" id="SM00948">
    <property type="entry name" value="Proteasome_A_N"/>
    <property type="match status" value="1"/>
</dbReference>
<comment type="similarity">
    <text evidence="3">Belongs to the PI3/PI4-kinase family.</text>
</comment>
<feature type="domain" description="PI3K/PI4K catalytic" evidence="17">
    <location>
        <begin position="1970"/>
        <end position="2315"/>
    </location>
</feature>
<evidence type="ECO:0000256" key="5">
    <source>
        <dbReference type="ARBA" id="ARBA00022490"/>
    </source>
</evidence>
<evidence type="ECO:0000256" key="13">
    <source>
        <dbReference type="ARBA" id="ARBA00047899"/>
    </source>
</evidence>
<dbReference type="FunFam" id="3.60.20.10:FF:000016">
    <property type="entry name" value="Proteasome subunit alpha type-6"/>
    <property type="match status" value="1"/>
</dbReference>
<evidence type="ECO:0000313" key="19">
    <source>
        <dbReference type="Proteomes" id="UP000789375"/>
    </source>
</evidence>
<evidence type="ECO:0000256" key="8">
    <source>
        <dbReference type="ARBA" id="ARBA00022741"/>
    </source>
</evidence>
<comment type="subcellular location">
    <subcellularLocation>
        <location evidence="2">Cytoplasm</location>
    </subcellularLocation>
    <subcellularLocation>
        <location evidence="1">Nucleus</location>
    </subcellularLocation>
</comment>
<name>A0A9N9F0D4_FUNMO</name>
<evidence type="ECO:0000256" key="4">
    <source>
        <dbReference type="ARBA" id="ARBA00012513"/>
    </source>
</evidence>
<dbReference type="Gene3D" id="1.10.1070.11">
    <property type="entry name" value="Phosphatidylinositol 3-/4-kinase, catalytic domain"/>
    <property type="match status" value="1"/>
</dbReference>
<keyword evidence="7" id="KW-0808">Transferase</keyword>
<dbReference type="InterPro" id="IPR000426">
    <property type="entry name" value="Proteasome_asu_N"/>
</dbReference>
<dbReference type="SUPFAM" id="SSF56112">
    <property type="entry name" value="Protein kinase-like (PK-like)"/>
    <property type="match status" value="1"/>
</dbReference>
<dbReference type="EMBL" id="CAJVPP010000657">
    <property type="protein sequence ID" value="CAG8501570.1"/>
    <property type="molecule type" value="Genomic_DNA"/>
</dbReference>
<dbReference type="Pfam" id="PF00454">
    <property type="entry name" value="PI3_PI4_kinase"/>
    <property type="match status" value="1"/>
</dbReference>
<dbReference type="SMART" id="SM01345">
    <property type="entry name" value="Rapamycin_bind"/>
    <property type="match status" value="1"/>
</dbReference>
<evidence type="ECO:0000256" key="7">
    <source>
        <dbReference type="ARBA" id="ARBA00022679"/>
    </source>
</evidence>
<organism evidence="18 19">
    <name type="scientific">Funneliformis mosseae</name>
    <name type="common">Endomycorrhizal fungus</name>
    <name type="synonym">Glomus mosseae</name>
    <dbReference type="NCBI Taxonomy" id="27381"/>
    <lineage>
        <taxon>Eukaryota</taxon>
        <taxon>Fungi</taxon>
        <taxon>Fungi incertae sedis</taxon>
        <taxon>Mucoromycota</taxon>
        <taxon>Glomeromycotina</taxon>
        <taxon>Glomeromycetes</taxon>
        <taxon>Glomerales</taxon>
        <taxon>Glomeraceae</taxon>
        <taxon>Funneliformis</taxon>
    </lineage>
</organism>
<dbReference type="InterPro" id="IPR029055">
    <property type="entry name" value="Ntn_hydrolases_N"/>
</dbReference>
<dbReference type="InterPro" id="IPR050517">
    <property type="entry name" value="DDR_Repair_Kinase"/>
</dbReference>
<dbReference type="SUPFAM" id="SSF56235">
    <property type="entry name" value="N-terminal nucleophile aminohydrolases (Ntn hydrolases)"/>
    <property type="match status" value="1"/>
</dbReference>
<dbReference type="PROSITE" id="PS00388">
    <property type="entry name" value="PROTEASOME_ALPHA_1"/>
    <property type="match status" value="1"/>
</dbReference>
<feature type="region of interest" description="Disordered" evidence="16">
    <location>
        <begin position="1"/>
        <end position="38"/>
    </location>
</feature>
<evidence type="ECO:0000256" key="3">
    <source>
        <dbReference type="ARBA" id="ARBA00011031"/>
    </source>
</evidence>
<keyword evidence="5" id="KW-0963">Cytoplasm</keyword>
<evidence type="ECO:0000259" key="17">
    <source>
        <dbReference type="PROSITE" id="PS50290"/>
    </source>
</evidence>
<feature type="compositionally biased region" description="Basic residues" evidence="16">
    <location>
        <begin position="7"/>
        <end position="19"/>
    </location>
</feature>
<dbReference type="Gene3D" id="3.30.1010.10">
    <property type="entry name" value="Phosphatidylinositol 3-kinase Catalytic Subunit, Chain A, domain 4"/>
    <property type="match status" value="1"/>
</dbReference>
<evidence type="ECO:0000256" key="15">
    <source>
        <dbReference type="PROSITE-ProRule" id="PRU00808"/>
    </source>
</evidence>
<proteinExistence type="inferred from homology"/>
<gene>
    <name evidence="18" type="ORF">FMOSSE_LOCUS4065</name>
</gene>
<dbReference type="CDD" id="cd03749">
    <property type="entry name" value="proteasome_alpha_type_1"/>
    <property type="match status" value="1"/>
</dbReference>
<dbReference type="InterPro" id="IPR003151">
    <property type="entry name" value="PIK-rel_kinase_FAT"/>
</dbReference>
<keyword evidence="10" id="KW-0067">ATP-binding</keyword>
<dbReference type="InterPro" id="IPR036940">
    <property type="entry name" value="PI3/4_kinase_cat_sf"/>
</dbReference>
<dbReference type="InterPro" id="IPR035144">
    <property type="entry name" value="Proteasome_alpha1"/>
</dbReference>
<evidence type="ECO:0000256" key="2">
    <source>
        <dbReference type="ARBA" id="ARBA00004496"/>
    </source>
</evidence>
<evidence type="ECO:0000256" key="12">
    <source>
        <dbReference type="ARBA" id="ARBA00023242"/>
    </source>
</evidence>
<dbReference type="InterPro" id="IPR039414">
    <property type="entry name" value="SMG1_PIKKc"/>
</dbReference>
<comment type="caution">
    <text evidence="18">The sequence shown here is derived from an EMBL/GenBank/DDBJ whole genome shotgun (WGS) entry which is preliminary data.</text>
</comment>
<keyword evidence="19" id="KW-1185">Reference proteome</keyword>
<dbReference type="GO" id="GO:0005524">
    <property type="term" value="F:ATP binding"/>
    <property type="evidence" value="ECO:0007669"/>
    <property type="project" value="UniProtKB-KW"/>
</dbReference>
<dbReference type="InterPro" id="IPR011009">
    <property type="entry name" value="Kinase-like_dom_sf"/>
</dbReference>
<evidence type="ECO:0000256" key="1">
    <source>
        <dbReference type="ARBA" id="ARBA00004123"/>
    </source>
</evidence>
<dbReference type="Pfam" id="PF10584">
    <property type="entry name" value="Proteasome_A_N"/>
    <property type="match status" value="1"/>
</dbReference>
<evidence type="ECO:0000256" key="10">
    <source>
        <dbReference type="ARBA" id="ARBA00022840"/>
    </source>
</evidence>
<comment type="similarity">
    <text evidence="15">Belongs to the peptidase T1A family.</text>
</comment>
<dbReference type="GO" id="GO:0005634">
    <property type="term" value="C:nucleus"/>
    <property type="evidence" value="ECO:0007669"/>
    <property type="project" value="UniProtKB-SubCell"/>
</dbReference>
<dbReference type="GO" id="GO:0019773">
    <property type="term" value="C:proteasome core complex, alpha-subunit complex"/>
    <property type="evidence" value="ECO:0007669"/>
    <property type="project" value="UniProtKB-UniRule"/>
</dbReference>
<evidence type="ECO:0000256" key="14">
    <source>
        <dbReference type="ARBA" id="ARBA00048679"/>
    </source>
</evidence>
<keyword evidence="12" id="KW-0539">Nucleus</keyword>
<dbReference type="Pfam" id="PF02259">
    <property type="entry name" value="FAT"/>
    <property type="match status" value="1"/>
</dbReference>
<dbReference type="InterPro" id="IPR001353">
    <property type="entry name" value="Proteasome_sua/b"/>
</dbReference>
<dbReference type="Gene3D" id="3.60.20.10">
    <property type="entry name" value="Glutamine Phosphoribosylpyrophosphate, subunit 1, domain 1"/>
    <property type="match status" value="1"/>
</dbReference>
<evidence type="ECO:0000256" key="16">
    <source>
        <dbReference type="SAM" id="MobiDB-lite"/>
    </source>
</evidence>
<dbReference type="CDD" id="cd05170">
    <property type="entry name" value="PIKKc_SMG1"/>
    <property type="match status" value="1"/>
</dbReference>
<dbReference type="InterPro" id="IPR023332">
    <property type="entry name" value="Proteasome_alpha-type"/>
</dbReference>
<dbReference type="PROSITE" id="PS00916">
    <property type="entry name" value="PI3_4_KINASE_2"/>
    <property type="match status" value="1"/>
</dbReference>